<proteinExistence type="inferred from homology"/>
<dbReference type="OrthoDB" id="60033at2759"/>
<dbReference type="Pfam" id="PF00447">
    <property type="entry name" value="HSF_DNA-bind"/>
    <property type="match status" value="1"/>
</dbReference>
<evidence type="ECO:0000259" key="6">
    <source>
        <dbReference type="SMART" id="SM00415"/>
    </source>
</evidence>
<sequence>MLAAVSSFKKLPTTDSNGPKPSEVAPFLRSLRRMLEEEDKEILRWTPNGCAFEILDMERMMATVLPKYFKHRKYTSFQRQLNYFNFKKWTKSKAVVCTFSNDSFMRDRPDLAWRITRKKSVHVASKSGGLMPHKAKILTLPASAAKTDMKLELPNVKLEPLSMKLEHPQLHQAPPPPTKPTGFPGKNLWKRDMAIRVPRVPSMFNEVGSGPYGSGRQIPSPTDMDLMLLENDMEPQRYYHYESIAPLPLSEQDVDSLEWVDNFLPSLETAPRQDELVFAGNTVNKLKLA</sequence>
<protein>
    <recommendedName>
        <fullName evidence="6">HSF-type DNA-binding domain-containing protein</fullName>
    </recommendedName>
</protein>
<evidence type="ECO:0000256" key="1">
    <source>
        <dbReference type="ARBA" id="ARBA00004123"/>
    </source>
</evidence>
<dbReference type="InterPro" id="IPR036388">
    <property type="entry name" value="WH-like_DNA-bd_sf"/>
</dbReference>
<gene>
    <name evidence="7" type="ORF">BBJ29_005407</name>
    <name evidence="8" type="ORF">BBP00_00004757</name>
</gene>
<reference evidence="9 10" key="1">
    <citation type="submission" date="2018-07" db="EMBL/GenBank/DDBJ databases">
        <title>Genome sequencing of oomycete isolates from Chile give support for New Zealand origin for Phytophthora kernoviae and make available the first Nothophytophthora sp. genome.</title>
        <authorList>
            <person name="Studholme D.J."/>
            <person name="Sanfuentes E."/>
            <person name="Panda P."/>
            <person name="Hill R."/>
            <person name="Sambles C."/>
            <person name="Grant M."/>
            <person name="Williams N.M."/>
            <person name="Mcdougal R.L."/>
        </authorList>
    </citation>
    <scope>NUCLEOTIDE SEQUENCE [LARGE SCALE GENOMIC DNA]</scope>
    <source>
        <strain evidence="8">Chile6</strain>
        <strain evidence="7">Chile7</strain>
    </source>
</reference>
<evidence type="ECO:0000313" key="7">
    <source>
        <dbReference type="EMBL" id="RLN52942.1"/>
    </source>
</evidence>
<dbReference type="GO" id="GO:0005634">
    <property type="term" value="C:nucleus"/>
    <property type="evidence" value="ECO:0007669"/>
    <property type="project" value="UniProtKB-SubCell"/>
</dbReference>
<evidence type="ECO:0000313" key="8">
    <source>
        <dbReference type="EMBL" id="RLN62429.1"/>
    </source>
</evidence>
<organism evidence="8 9">
    <name type="scientific">Phytophthora kernoviae</name>
    <dbReference type="NCBI Taxonomy" id="325452"/>
    <lineage>
        <taxon>Eukaryota</taxon>
        <taxon>Sar</taxon>
        <taxon>Stramenopiles</taxon>
        <taxon>Oomycota</taxon>
        <taxon>Peronosporomycetes</taxon>
        <taxon>Peronosporales</taxon>
        <taxon>Peronosporaceae</taxon>
        <taxon>Phytophthora</taxon>
    </lineage>
</organism>
<evidence type="ECO:0000313" key="10">
    <source>
        <dbReference type="Proteomes" id="UP000284657"/>
    </source>
</evidence>
<feature type="region of interest" description="Disordered" evidence="5">
    <location>
        <begin position="1"/>
        <end position="23"/>
    </location>
</feature>
<keyword evidence="2" id="KW-0238">DNA-binding</keyword>
<name>A0A3F2RQW3_9STRA</name>
<dbReference type="GO" id="GO:0003700">
    <property type="term" value="F:DNA-binding transcription factor activity"/>
    <property type="evidence" value="ECO:0007669"/>
    <property type="project" value="InterPro"/>
</dbReference>
<dbReference type="EMBL" id="MBAD02001626">
    <property type="protein sequence ID" value="RLN52942.1"/>
    <property type="molecule type" value="Genomic_DNA"/>
</dbReference>
<comment type="similarity">
    <text evidence="4">Belongs to the HSF family.</text>
</comment>
<dbReference type="InterPro" id="IPR036390">
    <property type="entry name" value="WH_DNA-bd_sf"/>
</dbReference>
<feature type="domain" description="HSF-type DNA-binding" evidence="6">
    <location>
        <begin position="23"/>
        <end position="118"/>
    </location>
</feature>
<dbReference type="Proteomes" id="UP000284657">
    <property type="component" value="Unassembled WGS sequence"/>
</dbReference>
<accession>A0A3F2RQW3</accession>
<evidence type="ECO:0000256" key="4">
    <source>
        <dbReference type="RuleBase" id="RU004020"/>
    </source>
</evidence>
<dbReference type="AlphaFoldDB" id="A0A3F2RQW3"/>
<dbReference type="SMART" id="SM00415">
    <property type="entry name" value="HSF"/>
    <property type="match status" value="1"/>
</dbReference>
<comment type="caution">
    <text evidence="8">The sequence shown here is derived from an EMBL/GenBank/DDBJ whole genome shotgun (WGS) entry which is preliminary data.</text>
</comment>
<dbReference type="Gene3D" id="1.10.10.10">
    <property type="entry name" value="Winged helix-like DNA-binding domain superfamily/Winged helix DNA-binding domain"/>
    <property type="match status" value="1"/>
</dbReference>
<dbReference type="PANTHER" id="PTHR10015:SF427">
    <property type="entry name" value="HEAT SHOCK FACTOR PROTEIN"/>
    <property type="match status" value="1"/>
</dbReference>
<comment type="subcellular location">
    <subcellularLocation>
        <location evidence="1">Nucleus</location>
    </subcellularLocation>
</comment>
<dbReference type="SUPFAM" id="SSF46785">
    <property type="entry name" value="Winged helix' DNA-binding domain"/>
    <property type="match status" value="1"/>
</dbReference>
<evidence type="ECO:0000313" key="9">
    <source>
        <dbReference type="Proteomes" id="UP000277300"/>
    </source>
</evidence>
<evidence type="ECO:0000256" key="5">
    <source>
        <dbReference type="SAM" id="MobiDB-lite"/>
    </source>
</evidence>
<dbReference type="FunFam" id="1.10.10.10:FF:000286">
    <property type="entry name" value="Heat shock transcription factor"/>
    <property type="match status" value="1"/>
</dbReference>
<dbReference type="Proteomes" id="UP000277300">
    <property type="component" value="Unassembled WGS sequence"/>
</dbReference>
<evidence type="ECO:0000256" key="3">
    <source>
        <dbReference type="ARBA" id="ARBA00023242"/>
    </source>
</evidence>
<dbReference type="GO" id="GO:0043565">
    <property type="term" value="F:sequence-specific DNA binding"/>
    <property type="evidence" value="ECO:0007669"/>
    <property type="project" value="InterPro"/>
</dbReference>
<dbReference type="EMBL" id="MBDO02000122">
    <property type="protein sequence ID" value="RLN62429.1"/>
    <property type="molecule type" value="Genomic_DNA"/>
</dbReference>
<keyword evidence="3" id="KW-0539">Nucleus</keyword>
<dbReference type="PANTHER" id="PTHR10015">
    <property type="entry name" value="HEAT SHOCK TRANSCRIPTION FACTOR"/>
    <property type="match status" value="1"/>
</dbReference>
<dbReference type="PRINTS" id="PR00056">
    <property type="entry name" value="HSFDOMAIN"/>
</dbReference>
<dbReference type="InterPro" id="IPR000232">
    <property type="entry name" value="HSF_DNA-bd"/>
</dbReference>
<evidence type="ECO:0000256" key="2">
    <source>
        <dbReference type="ARBA" id="ARBA00023125"/>
    </source>
</evidence>